<keyword evidence="3" id="KW-1185">Reference proteome</keyword>
<evidence type="ECO:0000313" key="2">
    <source>
        <dbReference type="EMBL" id="KAF0451497.1"/>
    </source>
</evidence>
<dbReference type="EMBL" id="WTPW01001170">
    <property type="protein sequence ID" value="KAF0451497.1"/>
    <property type="molecule type" value="Genomic_DNA"/>
</dbReference>
<accession>A0A8H3XEZ3</accession>
<sequence length="163" mass="19260">MQTKRPHNDLGHYDIIDFTAGKIAPDCRKTVNENFLSTRDDEPKEFVWDSAYHLFEDQEHEYSTERLKTILRLGITSSYRNLVTRDLEIREGMSFLDFDNAEQYVRQYADFKGFKIRLDHSMPRTRRQLTLPLSSVRISQYQEDPPPNLQYQGTPPPFQNLSL</sequence>
<comment type="caution">
    <text evidence="2">The sequence shown here is derived from an EMBL/GenBank/DDBJ whole genome shotgun (WGS) entry which is preliminary data.</text>
</comment>
<feature type="region of interest" description="Disordered" evidence="1">
    <location>
        <begin position="142"/>
        <end position="163"/>
    </location>
</feature>
<reference evidence="2 3" key="1">
    <citation type="journal article" date="2019" name="Environ. Microbiol.">
        <title>At the nexus of three kingdoms: the genome of the mycorrhizal fungus Gigaspora margarita provides insights into plant, endobacterial and fungal interactions.</title>
        <authorList>
            <person name="Venice F."/>
            <person name="Ghignone S."/>
            <person name="Salvioli di Fossalunga A."/>
            <person name="Amselem J."/>
            <person name="Novero M."/>
            <person name="Xianan X."/>
            <person name="Sedzielewska Toro K."/>
            <person name="Morin E."/>
            <person name="Lipzen A."/>
            <person name="Grigoriev I.V."/>
            <person name="Henrissat B."/>
            <person name="Martin F.M."/>
            <person name="Bonfante P."/>
        </authorList>
    </citation>
    <scope>NUCLEOTIDE SEQUENCE [LARGE SCALE GENOMIC DNA]</scope>
    <source>
        <strain evidence="2 3">BEG34</strain>
    </source>
</reference>
<dbReference type="Proteomes" id="UP000439903">
    <property type="component" value="Unassembled WGS sequence"/>
</dbReference>
<gene>
    <name evidence="2" type="ORF">F8M41_002007</name>
</gene>
<dbReference type="AlphaFoldDB" id="A0A8H3XEZ3"/>
<feature type="compositionally biased region" description="Pro residues" evidence="1">
    <location>
        <begin position="144"/>
        <end position="163"/>
    </location>
</feature>
<proteinExistence type="predicted"/>
<evidence type="ECO:0000313" key="3">
    <source>
        <dbReference type="Proteomes" id="UP000439903"/>
    </source>
</evidence>
<name>A0A8H3XEZ3_GIGMA</name>
<organism evidence="2 3">
    <name type="scientific">Gigaspora margarita</name>
    <dbReference type="NCBI Taxonomy" id="4874"/>
    <lineage>
        <taxon>Eukaryota</taxon>
        <taxon>Fungi</taxon>
        <taxon>Fungi incertae sedis</taxon>
        <taxon>Mucoromycota</taxon>
        <taxon>Glomeromycotina</taxon>
        <taxon>Glomeromycetes</taxon>
        <taxon>Diversisporales</taxon>
        <taxon>Gigasporaceae</taxon>
        <taxon>Gigaspora</taxon>
    </lineage>
</organism>
<evidence type="ECO:0000256" key="1">
    <source>
        <dbReference type="SAM" id="MobiDB-lite"/>
    </source>
</evidence>
<protein>
    <submittedName>
        <fullName evidence="2">Uncharacterized protein</fullName>
    </submittedName>
</protein>